<feature type="transmembrane region" description="Helical" evidence="3">
    <location>
        <begin position="114"/>
        <end position="133"/>
    </location>
</feature>
<keyword evidence="3" id="KW-1133">Transmembrane helix</keyword>
<feature type="transmembrane region" description="Helical" evidence="3">
    <location>
        <begin position="171"/>
        <end position="189"/>
    </location>
</feature>
<evidence type="ECO:0000256" key="2">
    <source>
        <dbReference type="ARBA" id="ARBA00034247"/>
    </source>
</evidence>
<dbReference type="GO" id="GO:0052621">
    <property type="term" value="F:diguanylate cyclase activity"/>
    <property type="evidence" value="ECO:0007669"/>
    <property type="project" value="UniProtKB-EC"/>
</dbReference>
<sequence length="473" mass="51252">MRSRGGGTASQTAGYGAARTGDRFARFDVHLDVHLDVHPACIVSWSGRKMTRIVWQSFRRKMPHAAVKYRRSTFTPAMHVDLFTLYLLAIGTLFASAGMTLWEHRTHPGRSKELKILTAGYATLGVGVGAAIWRSALPGAWGAALSNLVIVTGYLLIAHGLAVMNGRQNRALSAAILGVLAIAWIVAGTRGESVMWLYLTAIPISLASAMAMRELLRNHALKWSQAHRIAVIATGVHTFVYAFRAAVLPWLATRYGQALLPVVSKVTMYEGVLYSVVLPMTLLRLVRDETHGQLLQESQTDYLTRLGNRRWFFEEGARVLSRAGTRERVALLAFDLDQFKAINDRYGHQTGDDVLKTFASIARAALGDDTLLARIGGEEFAALIAGRDSDQVQALGETIAARFARSAAQPVDGTGIRTTVSIGLALTHGAQAHAEAAALTDLLAAADSALYRAKSLGGNRLELAQGLERSSRV</sequence>
<organism evidence="5 6">
    <name type="scientific">Paraburkholderia tropica</name>
    <dbReference type="NCBI Taxonomy" id="92647"/>
    <lineage>
        <taxon>Bacteria</taxon>
        <taxon>Pseudomonadati</taxon>
        <taxon>Pseudomonadota</taxon>
        <taxon>Betaproteobacteria</taxon>
        <taxon>Burkholderiales</taxon>
        <taxon>Burkholderiaceae</taxon>
        <taxon>Paraburkholderia</taxon>
    </lineage>
</organism>
<dbReference type="PANTHER" id="PTHR45138:SF9">
    <property type="entry name" value="DIGUANYLATE CYCLASE DGCM-RELATED"/>
    <property type="match status" value="1"/>
</dbReference>
<evidence type="ECO:0000313" key="6">
    <source>
        <dbReference type="Proteomes" id="UP000183529"/>
    </source>
</evidence>
<feature type="domain" description="GGDEF" evidence="4">
    <location>
        <begin position="327"/>
        <end position="466"/>
    </location>
</feature>
<dbReference type="PANTHER" id="PTHR45138">
    <property type="entry name" value="REGULATORY COMPONENTS OF SENSORY TRANSDUCTION SYSTEM"/>
    <property type="match status" value="1"/>
</dbReference>
<dbReference type="InterPro" id="IPR050469">
    <property type="entry name" value="Diguanylate_Cyclase"/>
</dbReference>
<dbReference type="Gene3D" id="3.30.70.270">
    <property type="match status" value="1"/>
</dbReference>
<name>A0AAQ1JRU5_9BURK</name>
<dbReference type="EMBL" id="FNZM01000001">
    <property type="protein sequence ID" value="SEI81863.1"/>
    <property type="molecule type" value="Genomic_DNA"/>
</dbReference>
<feature type="transmembrane region" description="Helical" evidence="3">
    <location>
        <begin position="195"/>
        <end position="216"/>
    </location>
</feature>
<keyword evidence="3" id="KW-0812">Transmembrane</keyword>
<feature type="transmembrane region" description="Helical" evidence="3">
    <location>
        <begin position="228"/>
        <end position="247"/>
    </location>
</feature>
<comment type="caution">
    <text evidence="5">The sequence shown here is derived from an EMBL/GenBank/DDBJ whole genome shotgun (WGS) entry which is preliminary data.</text>
</comment>
<evidence type="ECO:0000256" key="3">
    <source>
        <dbReference type="SAM" id="Phobius"/>
    </source>
</evidence>
<keyword evidence="3" id="KW-0472">Membrane</keyword>
<dbReference type="InterPro" id="IPR043128">
    <property type="entry name" value="Rev_trsase/Diguanyl_cyclase"/>
</dbReference>
<dbReference type="NCBIfam" id="TIGR00254">
    <property type="entry name" value="GGDEF"/>
    <property type="match status" value="1"/>
</dbReference>
<dbReference type="EC" id="2.7.7.65" evidence="1"/>
<dbReference type="CDD" id="cd01949">
    <property type="entry name" value="GGDEF"/>
    <property type="match status" value="1"/>
</dbReference>
<accession>A0AAQ1JRU5</accession>
<evidence type="ECO:0000259" key="4">
    <source>
        <dbReference type="PROSITE" id="PS50887"/>
    </source>
</evidence>
<reference evidence="5 6" key="1">
    <citation type="submission" date="2016-10" db="EMBL/GenBank/DDBJ databases">
        <authorList>
            <person name="Varghese N."/>
            <person name="Submissions S."/>
        </authorList>
    </citation>
    <scope>NUCLEOTIDE SEQUENCE [LARGE SCALE GENOMIC DNA]</scope>
    <source>
        <strain evidence="5 6">LMG 22274</strain>
    </source>
</reference>
<dbReference type="InterPro" id="IPR029787">
    <property type="entry name" value="Nucleotide_cyclase"/>
</dbReference>
<feature type="transmembrane region" description="Helical" evidence="3">
    <location>
        <begin position="83"/>
        <end position="102"/>
    </location>
</feature>
<dbReference type="GO" id="GO:0043709">
    <property type="term" value="P:cell adhesion involved in single-species biofilm formation"/>
    <property type="evidence" value="ECO:0007669"/>
    <property type="project" value="TreeGrafter"/>
</dbReference>
<dbReference type="Proteomes" id="UP000183529">
    <property type="component" value="Unassembled WGS sequence"/>
</dbReference>
<protein>
    <recommendedName>
        <fullName evidence="1">diguanylate cyclase</fullName>
        <ecNumber evidence="1">2.7.7.65</ecNumber>
    </recommendedName>
</protein>
<dbReference type="SMART" id="SM00267">
    <property type="entry name" value="GGDEF"/>
    <property type="match status" value="1"/>
</dbReference>
<dbReference type="AlphaFoldDB" id="A0AAQ1JRU5"/>
<comment type="catalytic activity">
    <reaction evidence="2">
        <text>2 GTP = 3',3'-c-di-GMP + 2 diphosphate</text>
        <dbReference type="Rhea" id="RHEA:24898"/>
        <dbReference type="ChEBI" id="CHEBI:33019"/>
        <dbReference type="ChEBI" id="CHEBI:37565"/>
        <dbReference type="ChEBI" id="CHEBI:58805"/>
        <dbReference type="EC" id="2.7.7.65"/>
    </reaction>
</comment>
<dbReference type="GO" id="GO:1902201">
    <property type="term" value="P:negative regulation of bacterial-type flagellum-dependent cell motility"/>
    <property type="evidence" value="ECO:0007669"/>
    <property type="project" value="TreeGrafter"/>
</dbReference>
<gene>
    <name evidence="5" type="ORF">SAMN05216550_10178</name>
</gene>
<dbReference type="SUPFAM" id="SSF55073">
    <property type="entry name" value="Nucleotide cyclase"/>
    <property type="match status" value="1"/>
</dbReference>
<evidence type="ECO:0000313" key="5">
    <source>
        <dbReference type="EMBL" id="SEI81863.1"/>
    </source>
</evidence>
<dbReference type="PROSITE" id="PS50887">
    <property type="entry name" value="GGDEF"/>
    <property type="match status" value="1"/>
</dbReference>
<dbReference type="GO" id="GO:0005886">
    <property type="term" value="C:plasma membrane"/>
    <property type="evidence" value="ECO:0007669"/>
    <property type="project" value="TreeGrafter"/>
</dbReference>
<dbReference type="Pfam" id="PF00990">
    <property type="entry name" value="GGDEF"/>
    <property type="match status" value="1"/>
</dbReference>
<feature type="transmembrane region" description="Helical" evidence="3">
    <location>
        <begin position="139"/>
        <end position="164"/>
    </location>
</feature>
<evidence type="ECO:0000256" key="1">
    <source>
        <dbReference type="ARBA" id="ARBA00012528"/>
    </source>
</evidence>
<proteinExistence type="predicted"/>
<dbReference type="InterPro" id="IPR000160">
    <property type="entry name" value="GGDEF_dom"/>
</dbReference>